<evidence type="ECO:0000313" key="3">
    <source>
        <dbReference type="EMBL" id="RXQ95683.1"/>
    </source>
</evidence>
<evidence type="ECO:0000313" key="4">
    <source>
        <dbReference type="Proteomes" id="UP000289703"/>
    </source>
</evidence>
<protein>
    <recommendedName>
        <fullName evidence="2">Signal transduction histidine kinase internal region domain-containing protein</fullName>
    </recommendedName>
</protein>
<name>A0A4Q1JMP7_9BACT</name>
<keyword evidence="1" id="KW-1133">Transmembrane helix</keyword>
<organism evidence="3 4">
    <name type="scientific">Ancylomarina salipaludis</name>
    <dbReference type="NCBI Taxonomy" id="2501299"/>
    <lineage>
        <taxon>Bacteria</taxon>
        <taxon>Pseudomonadati</taxon>
        <taxon>Bacteroidota</taxon>
        <taxon>Bacteroidia</taxon>
        <taxon>Marinilabiliales</taxon>
        <taxon>Marinifilaceae</taxon>
        <taxon>Ancylomarina</taxon>
    </lineage>
</organism>
<gene>
    <name evidence="3" type="ORF">EO244_07420</name>
</gene>
<feature type="transmembrane region" description="Helical" evidence="1">
    <location>
        <begin position="44"/>
        <end position="64"/>
    </location>
</feature>
<reference evidence="3 4" key="1">
    <citation type="submission" date="2019-01" db="EMBL/GenBank/DDBJ databases">
        <title>Ancylomarina salipaludis sp. nov., isolated from a salt marsh.</title>
        <authorList>
            <person name="Yoon J.-H."/>
        </authorList>
    </citation>
    <scope>NUCLEOTIDE SEQUENCE [LARGE SCALE GENOMIC DNA]</scope>
    <source>
        <strain evidence="3 4">SHSM-M15</strain>
    </source>
</reference>
<dbReference type="GO" id="GO:0016020">
    <property type="term" value="C:membrane"/>
    <property type="evidence" value="ECO:0007669"/>
    <property type="project" value="InterPro"/>
</dbReference>
<accession>A0A4Q1JMP7</accession>
<evidence type="ECO:0000256" key="1">
    <source>
        <dbReference type="SAM" id="Phobius"/>
    </source>
</evidence>
<sequence>MLKILNLLNRNLVNWRRIALSLLTWFMAFVFISVFFGLYNQDYYNAFIFCLCFVPLAYVSTRFLNDFLIPKYLLTKRYFRFWLYLFYLLCLSLSIETLIIAGLYVLVWNYSLEGIDPATLDVRFSLVGLYFVILVGVAYRQLQRSLKEQRLREQQNKIKVETDLRLKEAELSLLKAQVNPHFLFNSLNSIYGLSLEKSEETPQMIMHLSEILDYTLYGCSAEFVPINKEIELIENYSAIQKGRFGKGICLDINIEAGRHASDMIAPLLLLPLVENAFKHTDRKDDVASKITMNLHLEDDFYFNIKNPIQLDRISKGNGGIGLENLRKRLELIYPERHQLTIKQDDGCFDVELRLKLI</sequence>
<dbReference type="InterPro" id="IPR050640">
    <property type="entry name" value="Bact_2-comp_sensor_kinase"/>
</dbReference>
<feature type="domain" description="Signal transduction histidine kinase internal region" evidence="2">
    <location>
        <begin position="169"/>
        <end position="246"/>
    </location>
</feature>
<keyword evidence="4" id="KW-1185">Reference proteome</keyword>
<keyword evidence="1" id="KW-0472">Membrane</keyword>
<feature type="transmembrane region" description="Helical" evidence="1">
    <location>
        <begin position="122"/>
        <end position="142"/>
    </location>
</feature>
<dbReference type="Proteomes" id="UP000289703">
    <property type="component" value="Unassembled WGS sequence"/>
</dbReference>
<feature type="transmembrane region" description="Helical" evidence="1">
    <location>
        <begin position="20"/>
        <end position="38"/>
    </location>
</feature>
<dbReference type="PANTHER" id="PTHR34220">
    <property type="entry name" value="SENSOR HISTIDINE KINASE YPDA"/>
    <property type="match status" value="1"/>
</dbReference>
<dbReference type="GO" id="GO:0000155">
    <property type="term" value="F:phosphorelay sensor kinase activity"/>
    <property type="evidence" value="ECO:0007669"/>
    <property type="project" value="InterPro"/>
</dbReference>
<evidence type="ECO:0000259" key="2">
    <source>
        <dbReference type="Pfam" id="PF06580"/>
    </source>
</evidence>
<dbReference type="OrthoDB" id="9809908at2"/>
<proteinExistence type="predicted"/>
<feature type="transmembrane region" description="Helical" evidence="1">
    <location>
        <begin position="85"/>
        <end position="110"/>
    </location>
</feature>
<keyword evidence="1" id="KW-0812">Transmembrane</keyword>
<dbReference type="RefSeq" id="WP_129254022.1">
    <property type="nucleotide sequence ID" value="NZ_SAXA01000005.1"/>
</dbReference>
<comment type="caution">
    <text evidence="3">The sequence shown here is derived from an EMBL/GenBank/DDBJ whole genome shotgun (WGS) entry which is preliminary data.</text>
</comment>
<dbReference type="EMBL" id="SAXA01000005">
    <property type="protein sequence ID" value="RXQ95683.1"/>
    <property type="molecule type" value="Genomic_DNA"/>
</dbReference>
<dbReference type="AlphaFoldDB" id="A0A4Q1JMP7"/>
<dbReference type="InterPro" id="IPR010559">
    <property type="entry name" value="Sig_transdc_His_kin_internal"/>
</dbReference>
<dbReference type="Pfam" id="PF06580">
    <property type="entry name" value="His_kinase"/>
    <property type="match status" value="1"/>
</dbReference>
<dbReference type="PANTHER" id="PTHR34220:SF7">
    <property type="entry name" value="SENSOR HISTIDINE KINASE YPDA"/>
    <property type="match status" value="1"/>
</dbReference>